<dbReference type="RefSeq" id="WP_220196834.1">
    <property type="nucleotide sequence ID" value="NZ_BNJF01000003.1"/>
</dbReference>
<dbReference type="Proteomes" id="UP000612362">
    <property type="component" value="Unassembled WGS sequence"/>
</dbReference>
<organism evidence="1 2">
    <name type="scientific">Ktedonospora formicarum</name>
    <dbReference type="NCBI Taxonomy" id="2778364"/>
    <lineage>
        <taxon>Bacteria</taxon>
        <taxon>Bacillati</taxon>
        <taxon>Chloroflexota</taxon>
        <taxon>Ktedonobacteria</taxon>
        <taxon>Ktedonobacterales</taxon>
        <taxon>Ktedonobacteraceae</taxon>
        <taxon>Ktedonospora</taxon>
    </lineage>
</organism>
<evidence type="ECO:0000313" key="1">
    <source>
        <dbReference type="EMBL" id="GHO47570.1"/>
    </source>
</evidence>
<accession>A0A8J3MWG8</accession>
<comment type="caution">
    <text evidence="1">The sequence shown here is derived from an EMBL/GenBank/DDBJ whole genome shotgun (WGS) entry which is preliminary data.</text>
</comment>
<dbReference type="AlphaFoldDB" id="A0A8J3MWG8"/>
<keyword evidence="2" id="KW-1185">Reference proteome</keyword>
<gene>
    <name evidence="1" type="ORF">KSX_57330</name>
</gene>
<evidence type="ECO:0000313" key="2">
    <source>
        <dbReference type="Proteomes" id="UP000612362"/>
    </source>
</evidence>
<protein>
    <submittedName>
        <fullName evidence="1">Uncharacterized protein</fullName>
    </submittedName>
</protein>
<proteinExistence type="predicted"/>
<dbReference type="EMBL" id="BNJF01000003">
    <property type="protein sequence ID" value="GHO47570.1"/>
    <property type="molecule type" value="Genomic_DNA"/>
</dbReference>
<name>A0A8J3MWG8_9CHLR</name>
<sequence>MELLLKQQTDYQVDVTCDNQCSHTFDVQPLQLLTHWYERLSRDPMGYGQRLFHALFPVNSRASNVLNAHPEHIVLVTTEIDAVNVHDPQAIVLVELLQQLPGPLVSVLITSRIQLGGQEKSHMNWEE</sequence>
<reference evidence="1" key="1">
    <citation type="submission" date="2020-10" db="EMBL/GenBank/DDBJ databases">
        <title>Taxonomic study of unclassified bacteria belonging to the class Ktedonobacteria.</title>
        <authorList>
            <person name="Yabe S."/>
            <person name="Wang C.M."/>
            <person name="Zheng Y."/>
            <person name="Sakai Y."/>
            <person name="Cavaletti L."/>
            <person name="Monciardini P."/>
            <person name="Donadio S."/>
        </authorList>
    </citation>
    <scope>NUCLEOTIDE SEQUENCE</scope>
    <source>
        <strain evidence="1">SOSP1-1</strain>
    </source>
</reference>